<dbReference type="InterPro" id="IPR036259">
    <property type="entry name" value="MFS_trans_sf"/>
</dbReference>
<feature type="transmembrane region" description="Helical" evidence="3">
    <location>
        <begin position="866"/>
        <end position="889"/>
    </location>
</feature>
<feature type="transmembrane region" description="Helical" evidence="3">
    <location>
        <begin position="141"/>
        <end position="160"/>
    </location>
</feature>
<feature type="domain" description="FAS1" evidence="4">
    <location>
        <begin position="1269"/>
        <end position="1394"/>
    </location>
</feature>
<sequence>MVLRSNRKQDSTWAWVVCISAAICNALNLGFVLSFGVLFPVLLDYFKETKERTAFNGSLALSMTWLASPLPGYLCVRVGCRVTNFIGGTLCVTGLVLTSFSHSLNLMYFTHSLVFGFGVCFIYNCSYLVIAQYFKENLSMATGIVALGASVGVLFTGPLLQVLLDSFGWRGTYRVVAACFTLVCILSLTYNPNVQKITQTKLLSRSEDPASDKRSGISLYCSVWAFPTFAASVMSFMFGSLGMYIPYIYLVKYSEDNGITAQAASRLFIFIGLASSLGRIITGKLCNNKKVNPVFIHQASMLLASLSAFLLQFATKYGYLIVFSIVYGFSDGVFIASQCFILLSCVDAKRTTASFCINNVLYSFTAAAGGPIAGLIADQTGSYVYSFYMTVILRPEFVIKATARNKTRARPRHNENGLNLNNINQTSPRFERQVIILQAWATCDYPKGSILLFPSGRLNADWLALPQTLSHSVPSPCYFTFSVKFSGKGNGCCFVFPSSTKREIRHFLVVVAQRRLRNVQESMTHMPKLLFCQSKPIIAFLLFSLPLPSPNKHHQDSAWSWVVCISAAICNALNLGFVLSFGVLFPVLLDYFNETRERTALVGSLALGMPLFASPLPGYLSDRFGCRITNFIGGALCVTGLAVTSFSHNLNLMYFTHSLVFGLGVCFIYNCSYLVTAQYFKEKLSLATGIVALGASVGVLFTGPLLQVLLDSFGWRGTYRVAAAYFTIVCILSLTYNPNVQKSTEIEFINNSEDTERGERSGISLYCSVWTFPTFAASVMSFVFGSFGMYIPYIYLVEYSEDNGITAQDASLLFIYIGLSSSLGRIITGKVCNNKNVNPVFMHQASMLLASISAFLLQFATKYGYLIIFSAVYGFSDGVFLATQCFILLSCVDAKRTTASFCINNVLYSFTAAAGGPIAGLIVDQTGSYVYSFYMTGAVLMVAFLIPMVLIPINHRKARVRPLEGHSKDDMVTAKSKGPETGQDQTNFLSFQPRFYSEEVDLRDVAIGAASGCCRSWGVGGLVIFACSLGQSSSTWWSPFQWREYWQDWFSEPEKGQTQPQNGKPEILPNGKGPNVCEHHILKGVFRKCQKVPGKRRLQCRTERRYLTEYRCCPGYAQENGSPGCPKELHTSNKSLIEVAESLSLRQFVRLMNLSGFSSKLESVTRCTFFVPSDQAFAALPPEKLTELESDLELLRSTLMLHVAHGKIVTEAMKDNSKITTLDEAEKLRINVVDDGETVVVQGGQILLPNQGAANGIIHVIDRVLKPTAGDVQTLLKNDPNYSIFSQMIENTAMNFTNITLFVPSDEAFEVMDRERLERLISNEDCVERFVKYHMLPKPLYTSAMDNGRFVTVEGHFVDIKTGGEEEVTVNDGTVTDADISGTNGVLHVIDKVLMPVSAMNLLEVAKALKLTTLVQNLNQSSLATTLRDKRGPFTLFAPSNKAFENLPESTKQLLRNNPDKLKEILSYHIIPEQKLTYEFGKDLLVNSSSAPHKLRLNSFRYGKVHAVNGACITKANVQGCNGIIHVIQKVLLPPTKTIYDLINSDSRFVTLAEAINRTSLRTTLQNPSASFTLFAPTDWAFAKLELRSPGTMETLLANPEELTEVMEHHVVRGTFYTCGIHCMYSYWSIFSNHFAMYSMGRGVIRLRHAGGSRVYVNGMRISDLDLPAINGVIHVIDDVLELYPQGRRKHRQLAHSRVASHGKKRRLH</sequence>
<feature type="transmembrane region" description="Helical" evidence="3">
    <location>
        <begin position="172"/>
        <end position="191"/>
    </location>
</feature>
<dbReference type="InterPro" id="IPR020846">
    <property type="entry name" value="MFS_dom"/>
</dbReference>
<feature type="transmembrane region" description="Helical" evidence="3">
    <location>
        <begin position="559"/>
        <end position="589"/>
    </location>
</feature>
<proteinExistence type="predicted"/>
<keyword evidence="3" id="KW-1133">Transmembrane helix</keyword>
<evidence type="ECO:0000259" key="4">
    <source>
        <dbReference type="PROSITE" id="PS50213"/>
    </source>
</evidence>
<organism evidence="6 7">
    <name type="scientific">Porites lobata</name>
    <dbReference type="NCBI Taxonomy" id="104759"/>
    <lineage>
        <taxon>Eukaryota</taxon>
        <taxon>Metazoa</taxon>
        <taxon>Cnidaria</taxon>
        <taxon>Anthozoa</taxon>
        <taxon>Hexacorallia</taxon>
        <taxon>Scleractinia</taxon>
        <taxon>Fungiina</taxon>
        <taxon>Poritidae</taxon>
        <taxon>Porites</taxon>
    </lineage>
</organism>
<feature type="transmembrane region" description="Helical" evidence="3">
    <location>
        <begin position="12"/>
        <end position="42"/>
    </location>
</feature>
<evidence type="ECO:0000313" key="7">
    <source>
        <dbReference type="Proteomes" id="UP001159405"/>
    </source>
</evidence>
<feature type="transmembrane region" description="Helical" evidence="3">
    <location>
        <begin position="355"/>
        <end position="377"/>
    </location>
</feature>
<dbReference type="Proteomes" id="UP001159405">
    <property type="component" value="Unassembled WGS sequence"/>
</dbReference>
<feature type="transmembrane region" description="Helical" evidence="3">
    <location>
        <begin position="718"/>
        <end position="736"/>
    </location>
</feature>
<feature type="transmembrane region" description="Helical" evidence="3">
    <location>
        <begin position="106"/>
        <end position="129"/>
    </location>
</feature>
<feature type="transmembrane region" description="Helical" evidence="3">
    <location>
        <begin position="684"/>
        <end position="706"/>
    </location>
</feature>
<dbReference type="EMBL" id="CALNXK010000197">
    <property type="protein sequence ID" value="CAH3175111.1"/>
    <property type="molecule type" value="Genomic_DNA"/>
</dbReference>
<name>A0ABN8R9X2_9CNID</name>
<dbReference type="InterPro" id="IPR036378">
    <property type="entry name" value="FAS1_dom_sf"/>
</dbReference>
<feature type="transmembrane region" description="Helical" evidence="3">
    <location>
        <begin position="320"/>
        <end position="343"/>
    </location>
</feature>
<feature type="transmembrane region" description="Helical" evidence="3">
    <location>
        <begin position="765"/>
        <end position="790"/>
    </location>
</feature>
<feature type="domain" description="FAS1" evidence="4">
    <location>
        <begin position="1132"/>
        <end position="1265"/>
    </location>
</feature>
<dbReference type="PROSITE" id="PS50213">
    <property type="entry name" value="FAS1"/>
    <property type="match status" value="4"/>
</dbReference>
<feature type="transmembrane region" description="Helical" evidence="3">
    <location>
        <begin position="840"/>
        <end position="860"/>
    </location>
</feature>
<dbReference type="PANTHER" id="PTHR11360:SF251">
    <property type="entry name" value="MAJOR FACILITATOR SUPERFAMILY (MFS) PROFILE DOMAIN-CONTAINING PROTEIN"/>
    <property type="match status" value="1"/>
</dbReference>
<feature type="transmembrane region" description="Helical" evidence="3">
    <location>
        <begin position="294"/>
        <end position="314"/>
    </location>
</feature>
<comment type="subcellular location">
    <subcellularLocation>
        <location evidence="1">Membrane</location>
        <topology evidence="1">Multi-pass membrane protein</topology>
    </subcellularLocation>
</comment>
<feature type="transmembrane region" description="Helical" evidence="3">
    <location>
        <begin position="54"/>
        <end position="75"/>
    </location>
</feature>
<evidence type="ECO:0000256" key="2">
    <source>
        <dbReference type="SAM" id="MobiDB-lite"/>
    </source>
</evidence>
<feature type="transmembrane region" description="Helical" evidence="3">
    <location>
        <begin position="263"/>
        <end position="282"/>
    </location>
</feature>
<feature type="transmembrane region" description="Helical" evidence="3">
    <location>
        <begin position="929"/>
        <end position="951"/>
    </location>
</feature>
<gene>
    <name evidence="6" type="ORF">PLOB_00015711</name>
</gene>
<feature type="region of interest" description="Disordered" evidence="2">
    <location>
        <begin position="1053"/>
        <end position="1072"/>
    </location>
</feature>
<comment type="caution">
    <text evidence="6">The sequence shown here is derived from an EMBL/GenBank/DDBJ whole genome shotgun (WGS) entry which is preliminary data.</text>
</comment>
<feature type="transmembrane region" description="Helical" evidence="3">
    <location>
        <begin position="652"/>
        <end position="672"/>
    </location>
</feature>
<dbReference type="Gene3D" id="2.30.180.10">
    <property type="entry name" value="FAS1 domain"/>
    <property type="match status" value="4"/>
</dbReference>
<feature type="domain" description="Major facilitator superfamily (MFS) profile" evidence="5">
    <location>
        <begin position="14"/>
        <end position="406"/>
    </location>
</feature>
<feature type="transmembrane region" description="Helical" evidence="3">
    <location>
        <begin position="82"/>
        <end position="100"/>
    </location>
</feature>
<keyword evidence="3" id="KW-0472">Membrane</keyword>
<feature type="transmembrane region" description="Helical" evidence="3">
    <location>
        <begin position="810"/>
        <end position="828"/>
    </location>
</feature>
<dbReference type="SMART" id="SM00554">
    <property type="entry name" value="FAS1"/>
    <property type="match status" value="4"/>
</dbReference>
<evidence type="ECO:0000313" key="6">
    <source>
        <dbReference type="EMBL" id="CAH3175111.1"/>
    </source>
</evidence>
<dbReference type="SUPFAM" id="SSF103473">
    <property type="entry name" value="MFS general substrate transporter"/>
    <property type="match status" value="2"/>
</dbReference>
<dbReference type="CDD" id="cd17352">
    <property type="entry name" value="MFS_MCT_SLC16"/>
    <property type="match status" value="2"/>
</dbReference>
<accession>A0ABN8R9X2</accession>
<feature type="transmembrane region" description="Helical" evidence="3">
    <location>
        <begin position="383"/>
        <end position="403"/>
    </location>
</feature>
<feature type="domain" description="FAS1" evidence="4">
    <location>
        <begin position="1536"/>
        <end position="1681"/>
    </location>
</feature>
<dbReference type="PROSITE" id="PS50850">
    <property type="entry name" value="MFS"/>
    <property type="match status" value="2"/>
</dbReference>
<dbReference type="InterPro" id="IPR000782">
    <property type="entry name" value="FAS1_domain"/>
</dbReference>
<feature type="domain" description="Major facilitator superfamily (MFS) profile" evidence="5">
    <location>
        <begin position="560"/>
        <end position="955"/>
    </location>
</feature>
<evidence type="ECO:0000259" key="5">
    <source>
        <dbReference type="PROSITE" id="PS50850"/>
    </source>
</evidence>
<dbReference type="PANTHER" id="PTHR11360">
    <property type="entry name" value="MONOCARBOXYLATE TRANSPORTER"/>
    <property type="match status" value="1"/>
</dbReference>
<dbReference type="Gene3D" id="1.20.1250.20">
    <property type="entry name" value="MFS general substrate transporter like domains"/>
    <property type="match status" value="3"/>
</dbReference>
<dbReference type="SUPFAM" id="SSF82153">
    <property type="entry name" value="FAS1 domain"/>
    <property type="match status" value="4"/>
</dbReference>
<dbReference type="Pfam" id="PF07690">
    <property type="entry name" value="MFS_1"/>
    <property type="match status" value="2"/>
</dbReference>
<dbReference type="InterPro" id="IPR011701">
    <property type="entry name" value="MFS"/>
</dbReference>
<feature type="transmembrane region" description="Helical" evidence="3">
    <location>
        <begin position="901"/>
        <end position="923"/>
    </location>
</feature>
<feature type="transmembrane region" description="Helical" evidence="3">
    <location>
        <begin position="628"/>
        <end position="646"/>
    </location>
</feature>
<evidence type="ECO:0000256" key="1">
    <source>
        <dbReference type="ARBA" id="ARBA00004141"/>
    </source>
</evidence>
<dbReference type="Pfam" id="PF02469">
    <property type="entry name" value="Fasciclin"/>
    <property type="match status" value="4"/>
</dbReference>
<feature type="domain" description="FAS1" evidence="4">
    <location>
        <begin position="1398"/>
        <end position="1532"/>
    </location>
</feature>
<evidence type="ECO:0000256" key="3">
    <source>
        <dbReference type="SAM" id="Phobius"/>
    </source>
</evidence>
<evidence type="ECO:0008006" key="8">
    <source>
        <dbReference type="Google" id="ProtNLM"/>
    </source>
</evidence>
<dbReference type="InterPro" id="IPR050327">
    <property type="entry name" value="Proton-linked_MCT"/>
</dbReference>
<protein>
    <recommendedName>
        <fullName evidence="8">Transforming growth factor-beta-induced protein ig-h3</fullName>
    </recommendedName>
</protein>
<keyword evidence="3" id="KW-0812">Transmembrane</keyword>
<keyword evidence="7" id="KW-1185">Reference proteome</keyword>
<reference evidence="6 7" key="1">
    <citation type="submission" date="2022-05" db="EMBL/GenBank/DDBJ databases">
        <authorList>
            <consortium name="Genoscope - CEA"/>
            <person name="William W."/>
        </authorList>
    </citation>
    <scope>NUCLEOTIDE SEQUENCE [LARGE SCALE GENOMIC DNA]</scope>
</reference>
<feature type="transmembrane region" description="Helical" evidence="3">
    <location>
        <begin position="223"/>
        <end position="251"/>
    </location>
</feature>